<reference evidence="2" key="1">
    <citation type="submission" date="2023-02" db="EMBL/GenBank/DDBJ databases">
        <title>Genome of toxic invasive species Heracleum sosnowskyi carries increased number of genes despite the absence of recent whole-genome duplications.</title>
        <authorList>
            <person name="Schelkunov M."/>
            <person name="Shtratnikova V."/>
            <person name="Makarenko M."/>
            <person name="Klepikova A."/>
            <person name="Omelchenko D."/>
            <person name="Novikova G."/>
            <person name="Obukhova E."/>
            <person name="Bogdanov V."/>
            <person name="Penin A."/>
            <person name="Logacheva M."/>
        </authorList>
    </citation>
    <scope>NUCLEOTIDE SEQUENCE</scope>
    <source>
        <strain evidence="2">Hsosn_3</strain>
        <tissue evidence="2">Leaf</tissue>
    </source>
</reference>
<organism evidence="2 3">
    <name type="scientific">Heracleum sosnowskyi</name>
    <dbReference type="NCBI Taxonomy" id="360622"/>
    <lineage>
        <taxon>Eukaryota</taxon>
        <taxon>Viridiplantae</taxon>
        <taxon>Streptophyta</taxon>
        <taxon>Embryophyta</taxon>
        <taxon>Tracheophyta</taxon>
        <taxon>Spermatophyta</taxon>
        <taxon>Magnoliopsida</taxon>
        <taxon>eudicotyledons</taxon>
        <taxon>Gunneridae</taxon>
        <taxon>Pentapetalae</taxon>
        <taxon>asterids</taxon>
        <taxon>campanulids</taxon>
        <taxon>Apiales</taxon>
        <taxon>Apiaceae</taxon>
        <taxon>Apioideae</taxon>
        <taxon>apioid superclade</taxon>
        <taxon>Tordylieae</taxon>
        <taxon>Tordyliinae</taxon>
        <taxon>Heracleum</taxon>
    </lineage>
</organism>
<dbReference type="Proteomes" id="UP001237642">
    <property type="component" value="Unassembled WGS sequence"/>
</dbReference>
<keyword evidence="3" id="KW-1185">Reference proteome</keyword>
<reference evidence="2" key="2">
    <citation type="submission" date="2023-05" db="EMBL/GenBank/DDBJ databases">
        <authorList>
            <person name="Schelkunov M.I."/>
        </authorList>
    </citation>
    <scope>NUCLEOTIDE SEQUENCE</scope>
    <source>
        <strain evidence="2">Hsosn_3</strain>
        <tissue evidence="2">Leaf</tissue>
    </source>
</reference>
<evidence type="ECO:0000313" key="2">
    <source>
        <dbReference type="EMBL" id="KAK1369774.1"/>
    </source>
</evidence>
<evidence type="ECO:0000313" key="3">
    <source>
        <dbReference type="Proteomes" id="UP001237642"/>
    </source>
</evidence>
<protein>
    <submittedName>
        <fullName evidence="2">Uncharacterized protein</fullName>
    </submittedName>
</protein>
<comment type="caution">
    <text evidence="2">The sequence shown here is derived from an EMBL/GenBank/DDBJ whole genome shotgun (WGS) entry which is preliminary data.</text>
</comment>
<proteinExistence type="predicted"/>
<accession>A0AAD8HM96</accession>
<gene>
    <name evidence="2" type="ORF">POM88_035866</name>
</gene>
<name>A0AAD8HM96_9APIA</name>
<feature type="compositionally biased region" description="Basic and acidic residues" evidence="1">
    <location>
        <begin position="38"/>
        <end position="49"/>
    </location>
</feature>
<sequence>MAESKLGGSSEAGCQWDDTYPARLTIAQEPFVETSIRESFPKSRSDGIHSLDSPGLRRRSSNIKGRTHDNVVTDQPVLVKLDTTEQTHSEKYRKFQENLTEKKVQAM</sequence>
<dbReference type="EMBL" id="JAUIZM010000008">
    <property type="protein sequence ID" value="KAK1369774.1"/>
    <property type="molecule type" value="Genomic_DNA"/>
</dbReference>
<dbReference type="AlphaFoldDB" id="A0AAD8HM96"/>
<evidence type="ECO:0000256" key="1">
    <source>
        <dbReference type="SAM" id="MobiDB-lite"/>
    </source>
</evidence>
<feature type="region of interest" description="Disordered" evidence="1">
    <location>
        <begin position="38"/>
        <end position="75"/>
    </location>
</feature>